<dbReference type="InterPro" id="IPR050298">
    <property type="entry name" value="Gram-neg_bact_OMP"/>
</dbReference>
<dbReference type="PANTHER" id="PTHR34501:SF9">
    <property type="entry name" value="MAJOR OUTER MEMBRANE PROTEIN P.IA"/>
    <property type="match status" value="1"/>
</dbReference>
<evidence type="ECO:0000256" key="8">
    <source>
        <dbReference type="ARBA" id="ARBA00023114"/>
    </source>
</evidence>
<evidence type="ECO:0000313" key="13">
    <source>
        <dbReference type="EMBL" id="ADX47825.1"/>
    </source>
</evidence>
<feature type="domain" description="Porin" evidence="12">
    <location>
        <begin position="10"/>
        <end position="323"/>
    </location>
</feature>
<evidence type="ECO:0000256" key="2">
    <source>
        <dbReference type="ARBA" id="ARBA00011233"/>
    </source>
</evidence>
<dbReference type="SUPFAM" id="SSF56935">
    <property type="entry name" value="Porins"/>
    <property type="match status" value="1"/>
</dbReference>
<dbReference type="InterPro" id="IPR033900">
    <property type="entry name" value="Gram_neg_porin_domain"/>
</dbReference>
<evidence type="ECO:0000256" key="3">
    <source>
        <dbReference type="ARBA" id="ARBA00022448"/>
    </source>
</evidence>
<dbReference type="AlphaFoldDB" id="F0Q3C3"/>
<keyword evidence="6 11" id="KW-0732">Signal</keyword>
<dbReference type="GO" id="GO:0006811">
    <property type="term" value="P:monoatomic ion transport"/>
    <property type="evidence" value="ECO:0007669"/>
    <property type="project" value="UniProtKB-KW"/>
</dbReference>
<dbReference type="Gene3D" id="2.40.160.10">
    <property type="entry name" value="Porin"/>
    <property type="match status" value="1"/>
</dbReference>
<comment type="subunit">
    <text evidence="2">Homotrimer.</text>
</comment>
<dbReference type="Pfam" id="PF13609">
    <property type="entry name" value="Porin_4"/>
    <property type="match status" value="1"/>
</dbReference>
<evidence type="ECO:0000256" key="11">
    <source>
        <dbReference type="SAM" id="SignalP"/>
    </source>
</evidence>
<dbReference type="PANTHER" id="PTHR34501">
    <property type="entry name" value="PROTEIN YDDL-RELATED"/>
    <property type="match status" value="1"/>
</dbReference>
<evidence type="ECO:0000313" key="14">
    <source>
        <dbReference type="Proteomes" id="UP000002482"/>
    </source>
</evidence>
<feature type="chain" id="PRO_5003258359" evidence="11">
    <location>
        <begin position="24"/>
        <end position="343"/>
    </location>
</feature>
<sequence length="343" mass="36381">MKRTSAYLAALAACAALPLTAGAQSAVTIYGRIDTSIDSVKTGPTSTTQMTSNASRLGLRGSEDLGDGLKALFGLELGVSSDTGGLSSPAFRNSYVGLGGSFGTVAMGRLDSAAPTRTPLYALVTRHTEFVIHDAGATAVGTSILNARTRESNAIGYASPIVNNFVFRAGYYLNGDGLAETASGPVRFESDYRQADVSLSYGEGSGPLGLGLGYGQNRKRGGAAVNDVKDKWMAVASYDFGAVRAWVLFNRDNTQGGPTSRSKTDVRYVGASWDVGSGKIVGNYMTKDVQTDRDAQLRRFQVGYLHNLSKRTSLYAFLDRTDPNNRAPNDVVRALGIGIQHNF</sequence>
<dbReference type="InterPro" id="IPR023614">
    <property type="entry name" value="Porin_dom_sf"/>
</dbReference>
<evidence type="ECO:0000259" key="12">
    <source>
        <dbReference type="Pfam" id="PF13609"/>
    </source>
</evidence>
<evidence type="ECO:0000256" key="7">
    <source>
        <dbReference type="ARBA" id="ARBA00023065"/>
    </source>
</evidence>
<protein>
    <submittedName>
        <fullName evidence="13">Porin Gram-negative type</fullName>
    </submittedName>
</protein>
<dbReference type="EMBL" id="CP002521">
    <property type="protein sequence ID" value="ADX47825.1"/>
    <property type="molecule type" value="Genomic_DNA"/>
</dbReference>
<keyword evidence="9" id="KW-0472">Membrane</keyword>
<reference evidence="13" key="1">
    <citation type="submission" date="2011-02" db="EMBL/GenBank/DDBJ databases">
        <title>Complete sequence of Acidovorax avenae subsp. avenae ATCC 19860.</title>
        <authorList>
            <consortium name="US DOE Joint Genome Institute"/>
            <person name="Lucas S."/>
            <person name="Copeland A."/>
            <person name="Lapidus A."/>
            <person name="Cheng J.-F."/>
            <person name="Goodwin L."/>
            <person name="Pitluck S."/>
            <person name="Chertkov O."/>
            <person name="Held B."/>
            <person name="Detter J.C."/>
            <person name="Han C."/>
            <person name="Tapia R."/>
            <person name="Land M."/>
            <person name="Hauser L."/>
            <person name="Kyrpides N."/>
            <person name="Ivanova N."/>
            <person name="Ovchinnikova G."/>
            <person name="Pagani I."/>
            <person name="Gordon S."/>
            <person name="Woyke T."/>
        </authorList>
    </citation>
    <scope>NUCLEOTIDE SEQUENCE</scope>
    <source>
        <strain evidence="13">ATCC 19860</strain>
    </source>
</reference>
<accession>F0Q3C3</accession>
<evidence type="ECO:0000256" key="9">
    <source>
        <dbReference type="ARBA" id="ARBA00023136"/>
    </source>
</evidence>
<evidence type="ECO:0000256" key="5">
    <source>
        <dbReference type="ARBA" id="ARBA00022692"/>
    </source>
</evidence>
<dbReference type="InterPro" id="IPR002299">
    <property type="entry name" value="Porin_Neis"/>
</dbReference>
<dbReference type="KEGG" id="aaa:Acav_3935"/>
<comment type="subcellular location">
    <subcellularLocation>
        <location evidence="1">Cell outer membrane</location>
        <topology evidence="1">Multi-pass membrane protein</topology>
    </subcellularLocation>
</comment>
<dbReference type="CDD" id="cd00342">
    <property type="entry name" value="gram_neg_porins"/>
    <property type="match status" value="1"/>
</dbReference>
<keyword evidence="8" id="KW-0626">Porin</keyword>
<dbReference type="GO" id="GO:0046930">
    <property type="term" value="C:pore complex"/>
    <property type="evidence" value="ECO:0007669"/>
    <property type="project" value="UniProtKB-KW"/>
</dbReference>
<keyword evidence="4" id="KW-1134">Transmembrane beta strand</keyword>
<dbReference type="GO" id="GO:0009279">
    <property type="term" value="C:cell outer membrane"/>
    <property type="evidence" value="ECO:0007669"/>
    <property type="project" value="UniProtKB-SubCell"/>
</dbReference>
<keyword evidence="5" id="KW-0812">Transmembrane</keyword>
<keyword evidence="7" id="KW-0406">Ion transport</keyword>
<evidence type="ECO:0000256" key="6">
    <source>
        <dbReference type="ARBA" id="ARBA00022729"/>
    </source>
</evidence>
<organism evidence="13 14">
    <name type="scientific">Paracidovorax avenae (strain ATCC 19860 / DSM 7227 / CCUG 15838 / JCM 20985 / LMG 2117 / NCPPB 1011)</name>
    <name type="common">Acidovorax avenae</name>
    <dbReference type="NCBI Taxonomy" id="643561"/>
    <lineage>
        <taxon>Bacteria</taxon>
        <taxon>Pseudomonadati</taxon>
        <taxon>Pseudomonadota</taxon>
        <taxon>Betaproteobacteria</taxon>
        <taxon>Burkholderiales</taxon>
        <taxon>Comamonadaceae</taxon>
        <taxon>Paracidovorax</taxon>
    </lineage>
</organism>
<dbReference type="RefSeq" id="WP_013596301.1">
    <property type="nucleotide sequence ID" value="NC_015138.1"/>
</dbReference>
<evidence type="ECO:0000256" key="4">
    <source>
        <dbReference type="ARBA" id="ARBA00022452"/>
    </source>
</evidence>
<keyword evidence="10" id="KW-0998">Cell outer membrane</keyword>
<dbReference type="HOGENOM" id="CLU_038238_1_1_4"/>
<gene>
    <name evidence="13" type="ordered locus">Acav_3935</name>
</gene>
<name>F0Q3C3_PARA1</name>
<dbReference type="Proteomes" id="UP000002482">
    <property type="component" value="Chromosome"/>
</dbReference>
<feature type="signal peptide" evidence="11">
    <location>
        <begin position="1"/>
        <end position="23"/>
    </location>
</feature>
<dbReference type="GeneID" id="34239845"/>
<proteinExistence type="predicted"/>
<dbReference type="PRINTS" id="PR00184">
    <property type="entry name" value="NEISSPPORIN"/>
</dbReference>
<dbReference type="OrthoDB" id="5289162at2"/>
<dbReference type="GO" id="GO:0015288">
    <property type="term" value="F:porin activity"/>
    <property type="evidence" value="ECO:0007669"/>
    <property type="project" value="UniProtKB-KW"/>
</dbReference>
<evidence type="ECO:0000256" key="10">
    <source>
        <dbReference type="ARBA" id="ARBA00023237"/>
    </source>
</evidence>
<keyword evidence="14" id="KW-1185">Reference proteome</keyword>
<evidence type="ECO:0000256" key="1">
    <source>
        <dbReference type="ARBA" id="ARBA00004571"/>
    </source>
</evidence>
<keyword evidence="3" id="KW-0813">Transport</keyword>